<evidence type="ECO:0000313" key="12">
    <source>
        <dbReference type="Proteomes" id="UP000198729"/>
    </source>
</evidence>
<keyword evidence="7" id="KW-0732">Signal</keyword>
<dbReference type="OrthoDB" id="5289056at2"/>
<feature type="region of interest" description="Disordered" evidence="5">
    <location>
        <begin position="142"/>
        <end position="161"/>
    </location>
</feature>
<feature type="domain" description="NfeD integral membrane" evidence="9">
    <location>
        <begin position="270"/>
        <end position="386"/>
    </location>
</feature>
<dbReference type="PANTHER" id="PTHR33507">
    <property type="entry name" value="INNER MEMBRANE PROTEIN YBBJ"/>
    <property type="match status" value="1"/>
</dbReference>
<feature type="transmembrane region" description="Helical" evidence="6">
    <location>
        <begin position="290"/>
        <end position="308"/>
    </location>
</feature>
<dbReference type="Pfam" id="PF24961">
    <property type="entry name" value="NfeD_membrane"/>
    <property type="match status" value="1"/>
</dbReference>
<gene>
    <name evidence="11" type="ORF">NSMM_310010</name>
</gene>
<dbReference type="Proteomes" id="UP000198729">
    <property type="component" value="Unassembled WGS sequence"/>
</dbReference>
<evidence type="ECO:0000256" key="6">
    <source>
        <dbReference type="SAM" id="Phobius"/>
    </source>
</evidence>
<dbReference type="AlphaFoldDB" id="A0A1G5SCT7"/>
<dbReference type="SUPFAM" id="SSF52096">
    <property type="entry name" value="ClpP/crotonase"/>
    <property type="match status" value="1"/>
</dbReference>
<proteinExistence type="predicted"/>
<dbReference type="SUPFAM" id="SSF141322">
    <property type="entry name" value="NfeD domain-like"/>
    <property type="match status" value="1"/>
</dbReference>
<reference evidence="11 12" key="1">
    <citation type="submission" date="2016-10" db="EMBL/GenBank/DDBJ databases">
        <authorList>
            <person name="de Groot N.N."/>
        </authorList>
    </citation>
    <scope>NUCLEOTIDE SEQUENCE [LARGE SCALE GENOMIC DNA]</scope>
    <source>
        <strain evidence="11">1</strain>
    </source>
</reference>
<dbReference type="GO" id="GO:0016020">
    <property type="term" value="C:membrane"/>
    <property type="evidence" value="ECO:0007669"/>
    <property type="project" value="UniProtKB-SubCell"/>
</dbReference>
<dbReference type="InterPro" id="IPR002810">
    <property type="entry name" value="NfeD-like_C"/>
</dbReference>
<sequence>MQLVVLLTILLFAGPSIAKNDDPVKTLQNNSVVNHAIGVWLDIDGVIGPAVHDYVQRSLAKAQEQQARVIILRINTPGGLDVSMRNIIQDIIASPIPVVGYVAPSGARAASAGTYILYASHIAAMSPATNLGAATPVKIGGLPQLPDPAREKPTDQSGELPVAQDDAMTRKVINDAVAYIRGLAEMRGRNADWAEQAVRAGVSLTASDALKENVIDLIATDLDDLLLKIHGRTVSAAGEEVTLATQDLRLVRIEPDWRARLLAVITDPSIAYILMLIGIYGLILEFANPGTIVAGVVGTISLLLALFAFQVLPVNYAGMALIFLGIAFMLAEAFAPSFGALGLGGITAFAIGSVILIDTDIPGYGISLPLIVTFTLLSAGVCIFILGMALKARKRPVVTGSERMLHSVGEVMEDFDREGWVRVQGEQWRARTHSPLKARQRVKVTAMHGLLLEVEPGNDTLES</sequence>
<dbReference type="Gene3D" id="2.40.50.140">
    <property type="entry name" value="Nucleic acid-binding proteins"/>
    <property type="match status" value="1"/>
</dbReference>
<keyword evidence="3 6" id="KW-1133">Transmembrane helix</keyword>
<name>A0A1G5SCT7_9PROT</name>
<evidence type="ECO:0000313" key="11">
    <source>
        <dbReference type="EMBL" id="SCZ84928.1"/>
    </source>
</evidence>
<dbReference type="Pfam" id="PF25145">
    <property type="entry name" value="NfeD1b_N"/>
    <property type="match status" value="1"/>
</dbReference>
<evidence type="ECO:0000256" key="5">
    <source>
        <dbReference type="SAM" id="MobiDB-lite"/>
    </source>
</evidence>
<dbReference type="InterPro" id="IPR052165">
    <property type="entry name" value="Membrane_assoc_protease"/>
</dbReference>
<keyword evidence="2 6" id="KW-0812">Transmembrane</keyword>
<feature type="transmembrane region" description="Helical" evidence="6">
    <location>
        <begin position="314"/>
        <end position="331"/>
    </location>
</feature>
<evidence type="ECO:0000256" key="3">
    <source>
        <dbReference type="ARBA" id="ARBA00022989"/>
    </source>
</evidence>
<feature type="chain" id="PRO_5011551301" evidence="7">
    <location>
        <begin position="19"/>
        <end position="463"/>
    </location>
</feature>
<dbReference type="InterPro" id="IPR012340">
    <property type="entry name" value="NA-bd_OB-fold"/>
</dbReference>
<dbReference type="CDD" id="cd07020">
    <property type="entry name" value="Clp_protease_NfeD_1"/>
    <property type="match status" value="1"/>
</dbReference>
<feature type="transmembrane region" description="Helical" evidence="6">
    <location>
        <begin position="363"/>
        <end position="386"/>
    </location>
</feature>
<dbReference type="PANTHER" id="PTHR33507:SF4">
    <property type="entry name" value="NODULATION COMPETITIVENESS PROTEIN NFED"/>
    <property type="match status" value="1"/>
</dbReference>
<feature type="domain" description="NfeD-like C-terminal" evidence="8">
    <location>
        <begin position="402"/>
        <end position="456"/>
    </location>
</feature>
<evidence type="ECO:0000256" key="4">
    <source>
        <dbReference type="ARBA" id="ARBA00023136"/>
    </source>
</evidence>
<feature type="signal peptide" evidence="7">
    <location>
        <begin position="1"/>
        <end position="18"/>
    </location>
</feature>
<evidence type="ECO:0000259" key="8">
    <source>
        <dbReference type="Pfam" id="PF01957"/>
    </source>
</evidence>
<feature type="transmembrane region" description="Helical" evidence="6">
    <location>
        <begin position="338"/>
        <end position="357"/>
    </location>
</feature>
<evidence type="ECO:0000259" key="10">
    <source>
        <dbReference type="Pfam" id="PF25145"/>
    </source>
</evidence>
<accession>A0A1G5SCT7</accession>
<dbReference type="STRING" id="51642.NSMM_310010"/>
<organism evidence="11 12">
    <name type="scientific">Nitrosomonas mobilis</name>
    <dbReference type="NCBI Taxonomy" id="51642"/>
    <lineage>
        <taxon>Bacteria</taxon>
        <taxon>Pseudomonadati</taxon>
        <taxon>Pseudomonadota</taxon>
        <taxon>Betaproteobacteria</taxon>
        <taxon>Nitrosomonadales</taxon>
        <taxon>Nitrosomonadaceae</taxon>
        <taxon>Nitrosomonas</taxon>
    </lineage>
</organism>
<feature type="domain" description="NfeD1b N-terminal" evidence="10">
    <location>
        <begin position="46"/>
        <end position="139"/>
    </location>
</feature>
<feature type="transmembrane region" description="Helical" evidence="6">
    <location>
        <begin position="261"/>
        <end position="283"/>
    </location>
</feature>
<dbReference type="InterPro" id="IPR029045">
    <property type="entry name" value="ClpP/crotonase-like_dom_sf"/>
</dbReference>
<dbReference type="Gene3D" id="3.90.226.10">
    <property type="entry name" value="2-enoyl-CoA Hydratase, Chain A, domain 1"/>
    <property type="match status" value="1"/>
</dbReference>
<evidence type="ECO:0000256" key="1">
    <source>
        <dbReference type="ARBA" id="ARBA00004141"/>
    </source>
</evidence>
<dbReference type="Pfam" id="PF01957">
    <property type="entry name" value="NfeD"/>
    <property type="match status" value="1"/>
</dbReference>
<keyword evidence="12" id="KW-1185">Reference proteome</keyword>
<evidence type="ECO:0000259" key="9">
    <source>
        <dbReference type="Pfam" id="PF24961"/>
    </source>
</evidence>
<protein>
    <submittedName>
        <fullName evidence="11">Uncharacterized protein</fullName>
    </submittedName>
</protein>
<comment type="subcellular location">
    <subcellularLocation>
        <location evidence="1">Membrane</location>
        <topology evidence="1">Multi-pass membrane protein</topology>
    </subcellularLocation>
</comment>
<dbReference type="InterPro" id="IPR056738">
    <property type="entry name" value="NfeD1b_N"/>
</dbReference>
<evidence type="ECO:0000256" key="2">
    <source>
        <dbReference type="ARBA" id="ARBA00022692"/>
    </source>
</evidence>
<dbReference type="EMBL" id="FMWO01000038">
    <property type="protein sequence ID" value="SCZ84928.1"/>
    <property type="molecule type" value="Genomic_DNA"/>
</dbReference>
<keyword evidence="4 6" id="KW-0472">Membrane</keyword>
<dbReference type="FunFam" id="3.90.226.10:FF:000089">
    <property type="entry name" value="Membrane-bound serine protease"/>
    <property type="match status" value="1"/>
</dbReference>
<evidence type="ECO:0000256" key="7">
    <source>
        <dbReference type="SAM" id="SignalP"/>
    </source>
</evidence>
<dbReference type="InterPro" id="IPR056739">
    <property type="entry name" value="NfeD_membrane"/>
</dbReference>